<feature type="domain" description="SnoaL-like" evidence="1">
    <location>
        <begin position="9"/>
        <end position="112"/>
    </location>
</feature>
<evidence type="ECO:0000313" key="3">
    <source>
        <dbReference type="Proteomes" id="UP001179363"/>
    </source>
</evidence>
<protein>
    <submittedName>
        <fullName evidence="2">Nuclear transport factor 2 family protein</fullName>
    </submittedName>
</protein>
<dbReference type="SUPFAM" id="SSF54427">
    <property type="entry name" value="NTF2-like"/>
    <property type="match status" value="1"/>
</dbReference>
<name>A0ABS9EH68_9FLAO</name>
<dbReference type="InterPro" id="IPR037401">
    <property type="entry name" value="SnoaL-like"/>
</dbReference>
<sequence length="137" mass="16179">MSLTKRKLVEEFYTSNFYKNPDEIKNYLHPDAELFWNSSAGFNKMNYSDILKMSTGMSKSFDSMRAEISHLLKDKEEITIRFTYHIRTIENPDEEIPMAHFIAIWEIKDGKLYKGYQISQPADESPENMSSFLRTKF</sequence>
<reference evidence="2" key="1">
    <citation type="submission" date="2022-01" db="EMBL/GenBank/DDBJ databases">
        <title>Gillisia lutea sp. nov., isolated from marine plastic residues from the Malvarosa beach (Valencia, Spain).</title>
        <authorList>
            <person name="Vidal-Verdu A."/>
            <person name="Molina-Menor E."/>
            <person name="Satari L."/>
            <person name="Pascual J."/>
            <person name="Pereto J."/>
            <person name="Porcar M."/>
        </authorList>
    </citation>
    <scope>NUCLEOTIDE SEQUENCE</scope>
    <source>
        <strain evidence="2">M10.2A</strain>
    </source>
</reference>
<dbReference type="InterPro" id="IPR032710">
    <property type="entry name" value="NTF2-like_dom_sf"/>
</dbReference>
<comment type="caution">
    <text evidence="2">The sequence shown here is derived from an EMBL/GenBank/DDBJ whole genome shotgun (WGS) entry which is preliminary data.</text>
</comment>
<dbReference type="RefSeq" id="WP_236133653.1">
    <property type="nucleotide sequence ID" value="NZ_JAKGTH010000008.1"/>
</dbReference>
<gene>
    <name evidence="2" type="ORF">L1I30_07470</name>
</gene>
<dbReference type="EMBL" id="JAKGTH010000008">
    <property type="protein sequence ID" value="MCF4101499.1"/>
    <property type="molecule type" value="Genomic_DNA"/>
</dbReference>
<accession>A0ABS9EH68</accession>
<proteinExistence type="predicted"/>
<dbReference type="Pfam" id="PF12680">
    <property type="entry name" value="SnoaL_2"/>
    <property type="match status" value="1"/>
</dbReference>
<evidence type="ECO:0000313" key="2">
    <source>
        <dbReference type="EMBL" id="MCF4101499.1"/>
    </source>
</evidence>
<evidence type="ECO:0000259" key="1">
    <source>
        <dbReference type="Pfam" id="PF12680"/>
    </source>
</evidence>
<keyword evidence="3" id="KW-1185">Reference proteome</keyword>
<organism evidence="2 3">
    <name type="scientific">Gillisia lutea</name>
    <dbReference type="NCBI Taxonomy" id="2909668"/>
    <lineage>
        <taxon>Bacteria</taxon>
        <taxon>Pseudomonadati</taxon>
        <taxon>Bacteroidota</taxon>
        <taxon>Flavobacteriia</taxon>
        <taxon>Flavobacteriales</taxon>
        <taxon>Flavobacteriaceae</taxon>
        <taxon>Gillisia</taxon>
    </lineage>
</organism>
<dbReference type="Proteomes" id="UP001179363">
    <property type="component" value="Unassembled WGS sequence"/>
</dbReference>
<dbReference type="Gene3D" id="3.10.450.50">
    <property type="match status" value="1"/>
</dbReference>